<evidence type="ECO:0000313" key="6">
    <source>
        <dbReference type="EMBL" id="KAK5578205.1"/>
    </source>
</evidence>
<feature type="region of interest" description="Disordered" evidence="3">
    <location>
        <begin position="59"/>
        <end position="91"/>
    </location>
</feature>
<feature type="compositionally biased region" description="Low complexity" evidence="3">
    <location>
        <begin position="215"/>
        <end position="250"/>
    </location>
</feature>
<evidence type="ECO:0000256" key="1">
    <source>
        <dbReference type="ARBA" id="ARBA00023127"/>
    </source>
</evidence>
<reference evidence="6 7" key="1">
    <citation type="submission" date="2023-11" db="EMBL/GenBank/DDBJ databases">
        <title>Dfirmibasis_genome.</title>
        <authorList>
            <person name="Edelbroek B."/>
            <person name="Kjellin J."/>
            <person name="Jerlstrom-Hultqvist J."/>
            <person name="Soderbom F."/>
        </authorList>
    </citation>
    <scope>NUCLEOTIDE SEQUENCE [LARGE SCALE GENOMIC DNA]</scope>
    <source>
        <strain evidence="6 7">TNS-C-14</strain>
    </source>
</reference>
<feature type="region of interest" description="Disordered" evidence="3">
    <location>
        <begin position="215"/>
        <end position="263"/>
    </location>
</feature>
<proteinExistence type="inferred from homology"/>
<feature type="domain" description="Cyclin C-terminal" evidence="5">
    <location>
        <begin position="518"/>
        <end position="637"/>
    </location>
</feature>
<feature type="compositionally biased region" description="Basic residues" evidence="3">
    <location>
        <begin position="1"/>
        <end position="11"/>
    </location>
</feature>
<dbReference type="Gene3D" id="1.10.472.10">
    <property type="entry name" value="Cyclin-like"/>
    <property type="match status" value="2"/>
</dbReference>
<evidence type="ECO:0000259" key="4">
    <source>
        <dbReference type="SMART" id="SM00385"/>
    </source>
</evidence>
<feature type="compositionally biased region" description="Low complexity" evidence="3">
    <location>
        <begin position="12"/>
        <end position="30"/>
    </location>
</feature>
<dbReference type="Proteomes" id="UP001344447">
    <property type="component" value="Unassembled WGS sequence"/>
</dbReference>
<feature type="domain" description="Cyclin-like" evidence="4">
    <location>
        <begin position="415"/>
        <end position="509"/>
    </location>
</feature>
<protein>
    <recommendedName>
        <fullName evidence="8">Cyclin N-terminal domain-containing protein</fullName>
    </recommendedName>
</protein>
<feature type="region of interest" description="Disordered" evidence="3">
    <location>
        <begin position="1"/>
        <end position="30"/>
    </location>
</feature>
<dbReference type="EMBL" id="JAVFKY010000004">
    <property type="protein sequence ID" value="KAK5578205.1"/>
    <property type="molecule type" value="Genomic_DNA"/>
</dbReference>
<dbReference type="SMART" id="SM01332">
    <property type="entry name" value="Cyclin_C"/>
    <property type="match status" value="1"/>
</dbReference>
<dbReference type="InterPro" id="IPR006671">
    <property type="entry name" value="Cyclin_N"/>
</dbReference>
<comment type="caution">
    <text evidence="6">The sequence shown here is derived from an EMBL/GenBank/DDBJ whole genome shotgun (WGS) entry which is preliminary data.</text>
</comment>
<organism evidence="6 7">
    <name type="scientific">Dictyostelium firmibasis</name>
    <dbReference type="NCBI Taxonomy" id="79012"/>
    <lineage>
        <taxon>Eukaryota</taxon>
        <taxon>Amoebozoa</taxon>
        <taxon>Evosea</taxon>
        <taxon>Eumycetozoa</taxon>
        <taxon>Dictyostelia</taxon>
        <taxon>Dictyosteliales</taxon>
        <taxon>Dictyosteliaceae</taxon>
        <taxon>Dictyostelium</taxon>
    </lineage>
</organism>
<name>A0AAN7U408_9MYCE</name>
<keyword evidence="7" id="KW-1185">Reference proteome</keyword>
<dbReference type="SMART" id="SM00385">
    <property type="entry name" value="CYCLIN"/>
    <property type="match status" value="1"/>
</dbReference>
<dbReference type="InterPro" id="IPR013763">
    <property type="entry name" value="Cyclin-like_dom"/>
</dbReference>
<gene>
    <name evidence="6" type="ORF">RB653_003158</name>
</gene>
<keyword evidence="1 2" id="KW-0195">Cyclin</keyword>
<dbReference type="InterPro" id="IPR036915">
    <property type="entry name" value="Cyclin-like_sf"/>
</dbReference>
<dbReference type="CDD" id="cd20529">
    <property type="entry name" value="CYCLIN_CCNJ-like_rpt2"/>
    <property type="match status" value="1"/>
</dbReference>
<feature type="compositionally biased region" description="Low complexity" evidence="3">
    <location>
        <begin position="73"/>
        <end position="87"/>
    </location>
</feature>
<accession>A0AAN7U408</accession>
<dbReference type="InterPro" id="IPR039361">
    <property type="entry name" value="Cyclin"/>
</dbReference>
<evidence type="ECO:0008006" key="8">
    <source>
        <dbReference type="Google" id="ProtNLM"/>
    </source>
</evidence>
<dbReference type="InterPro" id="IPR004367">
    <property type="entry name" value="Cyclin_C-dom"/>
</dbReference>
<dbReference type="AlphaFoldDB" id="A0AAN7U408"/>
<dbReference type="PANTHER" id="PTHR10177">
    <property type="entry name" value="CYCLINS"/>
    <property type="match status" value="1"/>
</dbReference>
<evidence type="ECO:0000259" key="5">
    <source>
        <dbReference type="SMART" id="SM01332"/>
    </source>
</evidence>
<dbReference type="SUPFAM" id="SSF47954">
    <property type="entry name" value="Cyclin-like"/>
    <property type="match status" value="2"/>
</dbReference>
<comment type="similarity">
    <text evidence="2">Belongs to the cyclin family.</text>
</comment>
<dbReference type="Pfam" id="PF02984">
    <property type="entry name" value="Cyclin_C"/>
    <property type="match status" value="1"/>
</dbReference>
<evidence type="ECO:0000256" key="2">
    <source>
        <dbReference type="RuleBase" id="RU000383"/>
    </source>
</evidence>
<dbReference type="Pfam" id="PF00134">
    <property type="entry name" value="Cyclin_N"/>
    <property type="match status" value="1"/>
</dbReference>
<evidence type="ECO:0000313" key="7">
    <source>
        <dbReference type="Proteomes" id="UP001344447"/>
    </source>
</evidence>
<evidence type="ECO:0000256" key="3">
    <source>
        <dbReference type="SAM" id="MobiDB-lite"/>
    </source>
</evidence>
<sequence>MDSNLNKKRKSPTTITTTDTKTKKTNNNISDNNIKKNHILPSINHLEISIKDKSDKFLELPPLNPFPQEEDNYQPQEQEQTNNNNNNKNEEDKLIFNNNLSYTITPLNKIFKNPNNNNPLINKSWIFQRNPNFSVTNFFYPTINNSQPIDYSSYTYDSSKISNEINKTYIIVDENSVFDSTICATNNNNNNNTINTNSNNDSISTLNNNSISSLINNNNNSYNNNTNNTNNNNNINNNNNNNNNNNYNNTPSKLSSTKNRKPIESAIVDQRRKKILQTKKMLKLKILHYNRSKININNNENNYINKLQVIPIAKPQNESEIIGENDYENDENDEEISIFNNESLKNENEIIVEITKNPMKTIMKLNYQFEVNSIPQHLIDYYSNIITKQYSFQERKTFSSANSACAIYCRNDVIDFLDDLTSTIRMSKKTLQMTISIYDDYIDHLIDKCYPNQFMEVDIVQLVAISSLSIASKLEELEEFQPSIQELNFSTNNTYTHNEIVKMEMDILSALNFKVLYPTPSHFLDYLLLISIQPYDCSHTKEIDYLNFANQFKLINDQILKISYKDMQIRKQLPSIIACASIASTRTIMGIEPAWKPSLFKISNISMDEFYPLYSYFINEYNTKYEKSIKPELISNSQKLKNYQFLQI</sequence>